<keyword evidence="2 3" id="KW-0040">ANK repeat</keyword>
<keyword evidence="6" id="KW-1185">Reference proteome</keyword>
<proteinExistence type="predicted"/>
<feature type="repeat" description="ANK" evidence="3">
    <location>
        <begin position="92"/>
        <end position="124"/>
    </location>
</feature>
<dbReference type="PROSITE" id="PS50297">
    <property type="entry name" value="ANK_REP_REGION"/>
    <property type="match status" value="3"/>
</dbReference>
<dbReference type="KEGG" id="srhi:H9L12_11725"/>
<name>A0A7G9SAK7_9SPHN</name>
<evidence type="ECO:0000256" key="2">
    <source>
        <dbReference type="ARBA" id="ARBA00023043"/>
    </source>
</evidence>
<dbReference type="GO" id="GO:0004540">
    <property type="term" value="F:RNA nuclease activity"/>
    <property type="evidence" value="ECO:0007669"/>
    <property type="project" value="TreeGrafter"/>
</dbReference>
<evidence type="ECO:0000256" key="3">
    <source>
        <dbReference type="PROSITE-ProRule" id="PRU00023"/>
    </source>
</evidence>
<protein>
    <submittedName>
        <fullName evidence="5">Ankyrin repeat domain-containing protein</fullName>
    </submittedName>
</protein>
<feature type="signal peptide" evidence="4">
    <location>
        <begin position="1"/>
        <end position="20"/>
    </location>
</feature>
<dbReference type="Pfam" id="PF12796">
    <property type="entry name" value="Ank_2"/>
    <property type="match status" value="1"/>
</dbReference>
<dbReference type="PROSITE" id="PS50088">
    <property type="entry name" value="ANK_REPEAT"/>
    <property type="match status" value="3"/>
</dbReference>
<dbReference type="GO" id="GO:0003723">
    <property type="term" value="F:RNA binding"/>
    <property type="evidence" value="ECO:0007669"/>
    <property type="project" value="TreeGrafter"/>
</dbReference>
<feature type="repeat" description="ANK" evidence="3">
    <location>
        <begin position="59"/>
        <end position="91"/>
    </location>
</feature>
<evidence type="ECO:0000313" key="5">
    <source>
        <dbReference type="EMBL" id="QNN64882.1"/>
    </source>
</evidence>
<evidence type="ECO:0000256" key="4">
    <source>
        <dbReference type="SAM" id="SignalP"/>
    </source>
</evidence>
<feature type="chain" id="PRO_5028812777" evidence="4">
    <location>
        <begin position="21"/>
        <end position="188"/>
    </location>
</feature>
<keyword evidence="1" id="KW-0677">Repeat</keyword>
<dbReference type="RefSeq" id="WP_187541881.1">
    <property type="nucleotide sequence ID" value="NZ_CP060717.1"/>
</dbReference>
<dbReference type="SMART" id="SM00248">
    <property type="entry name" value="ANK"/>
    <property type="match status" value="3"/>
</dbReference>
<dbReference type="AlphaFoldDB" id="A0A7G9SAK7"/>
<evidence type="ECO:0000256" key="1">
    <source>
        <dbReference type="ARBA" id="ARBA00022737"/>
    </source>
</evidence>
<dbReference type="InterPro" id="IPR002110">
    <property type="entry name" value="Ankyrin_rpt"/>
</dbReference>
<dbReference type="Gene3D" id="1.25.40.20">
    <property type="entry name" value="Ankyrin repeat-containing domain"/>
    <property type="match status" value="1"/>
</dbReference>
<dbReference type="InterPro" id="IPR036770">
    <property type="entry name" value="Ankyrin_rpt-contain_sf"/>
</dbReference>
<evidence type="ECO:0000313" key="6">
    <source>
        <dbReference type="Proteomes" id="UP000515955"/>
    </source>
</evidence>
<reference evidence="5 6" key="1">
    <citation type="submission" date="2020-08" db="EMBL/GenBank/DDBJ databases">
        <title>Genome sequence of Sphingomonas rhizophila KACC 19189T.</title>
        <authorList>
            <person name="Hyun D.-W."/>
            <person name="Bae J.-W."/>
        </authorList>
    </citation>
    <scope>NUCLEOTIDE SEQUENCE [LARGE SCALE GENOMIC DNA]</scope>
    <source>
        <strain evidence="5 6">KACC 19189</strain>
    </source>
</reference>
<dbReference type="PANTHER" id="PTHR24141:SF1">
    <property type="entry name" value="2-5A-DEPENDENT RIBONUCLEASE"/>
    <property type="match status" value="1"/>
</dbReference>
<sequence>MRRMIGLVAVALVAATPTAAQQGSSSEALLTAVKEGDANKVVQLSEGEAAGMINIRGFDGTTPLTAAVKNRNMPFVSYLLSKKADPSLATRDGQTPLIIATHLNWEEAVDLLLRVGAKVDGTDRQGQTALIIAVQNRNTRLVRRLLQSGANPDKADHAAGYSARDYAKRDNRVRELLRLIETAKPAAR</sequence>
<dbReference type="GO" id="GO:0006396">
    <property type="term" value="P:RNA processing"/>
    <property type="evidence" value="ECO:0007669"/>
    <property type="project" value="TreeGrafter"/>
</dbReference>
<keyword evidence="4" id="KW-0732">Signal</keyword>
<dbReference type="PANTHER" id="PTHR24141">
    <property type="entry name" value="2-5A-DEPENDENT RIBONUCLEASE"/>
    <property type="match status" value="1"/>
</dbReference>
<feature type="repeat" description="ANK" evidence="3">
    <location>
        <begin position="125"/>
        <end position="157"/>
    </location>
</feature>
<dbReference type="EMBL" id="CP060717">
    <property type="protein sequence ID" value="QNN64882.1"/>
    <property type="molecule type" value="Genomic_DNA"/>
</dbReference>
<organism evidence="5 6">
    <name type="scientific">Sphingomonas rhizophila</name>
    <dbReference type="NCBI Taxonomy" id="2071607"/>
    <lineage>
        <taxon>Bacteria</taxon>
        <taxon>Pseudomonadati</taxon>
        <taxon>Pseudomonadota</taxon>
        <taxon>Alphaproteobacteria</taxon>
        <taxon>Sphingomonadales</taxon>
        <taxon>Sphingomonadaceae</taxon>
        <taxon>Sphingomonas</taxon>
    </lineage>
</organism>
<accession>A0A7G9SAK7</accession>
<dbReference type="Proteomes" id="UP000515955">
    <property type="component" value="Chromosome"/>
</dbReference>
<dbReference type="SUPFAM" id="SSF48403">
    <property type="entry name" value="Ankyrin repeat"/>
    <property type="match status" value="1"/>
</dbReference>
<gene>
    <name evidence="5" type="ORF">H9L12_11725</name>
</gene>